<keyword evidence="1" id="KW-0472">Membrane</keyword>
<dbReference type="Proteomes" id="UP000076865">
    <property type="component" value="Chromosome"/>
</dbReference>
<accession>A0A160F4X0</accession>
<keyword evidence="1" id="KW-1133">Transmembrane helix</keyword>
<dbReference type="AlphaFoldDB" id="A0A160F4X0"/>
<reference evidence="2 3" key="1">
    <citation type="journal article" date="2006" name="Syst. Appl. Microbiol.">
        <title>Anoxybacillus amylolyticus sp. nov., a thermophilic amylase producing bacterium isolated from Mount Rittmann (Antarctica).</title>
        <authorList>
            <person name="Poli A."/>
            <person name="Esposito E."/>
            <person name="Lama L."/>
            <person name="Orlando P."/>
            <person name="Nicolaus G."/>
            <person name="de Appolonia F."/>
            <person name="Gambacorta A."/>
            <person name="Nicolaus B."/>
        </authorList>
    </citation>
    <scope>NUCLEOTIDE SEQUENCE [LARGE SCALE GENOMIC DNA]</scope>
    <source>
        <strain evidence="2 3">DSM 15939</strain>
    </source>
</reference>
<keyword evidence="3" id="KW-1185">Reference proteome</keyword>
<dbReference type="RefSeq" id="WP_066323442.1">
    <property type="nucleotide sequence ID" value="NZ_CP015438.1"/>
</dbReference>
<feature type="transmembrane region" description="Helical" evidence="1">
    <location>
        <begin position="6"/>
        <end position="26"/>
    </location>
</feature>
<evidence type="ECO:0000313" key="3">
    <source>
        <dbReference type="Proteomes" id="UP000076865"/>
    </source>
</evidence>
<evidence type="ECO:0000256" key="1">
    <source>
        <dbReference type="SAM" id="Phobius"/>
    </source>
</evidence>
<proteinExistence type="predicted"/>
<protein>
    <submittedName>
        <fullName evidence="2">Putative membrane protein</fullName>
    </submittedName>
</protein>
<sequence>MAQLSFILSILILLIAVIGFIYTVMLGRRQKFQGEYDAPVNEKIQEHPYVRNPILLAYLLAGLLAVGSIIYLAINTQW</sequence>
<feature type="transmembrane region" description="Helical" evidence="1">
    <location>
        <begin position="55"/>
        <end position="74"/>
    </location>
</feature>
<name>A0A160F4X0_9BACL</name>
<dbReference type="KEGG" id="aamy:GFC30_1340"/>
<evidence type="ECO:0000313" key="2">
    <source>
        <dbReference type="EMBL" id="ANB61488.1"/>
    </source>
</evidence>
<dbReference type="EMBL" id="CP015438">
    <property type="protein sequence ID" value="ANB61488.1"/>
    <property type="molecule type" value="Genomic_DNA"/>
</dbReference>
<organism evidence="2 3">
    <name type="scientific">Anoxybacteroides amylolyticum</name>
    <dbReference type="NCBI Taxonomy" id="294699"/>
    <lineage>
        <taxon>Bacteria</taxon>
        <taxon>Bacillati</taxon>
        <taxon>Bacillota</taxon>
        <taxon>Bacilli</taxon>
        <taxon>Bacillales</taxon>
        <taxon>Anoxybacillaceae</taxon>
        <taxon>Anoxybacteroides</taxon>
    </lineage>
</organism>
<keyword evidence="1" id="KW-0812">Transmembrane</keyword>
<dbReference type="OrthoDB" id="2454818at2"/>
<dbReference type="PATRIC" id="fig|294699.3.peg.1358"/>
<gene>
    <name evidence="2" type="ORF">GFC30_1340</name>
</gene>